<dbReference type="RefSeq" id="WP_245700818.1">
    <property type="nucleotide sequence ID" value="NZ_FMYH01000001.1"/>
</dbReference>
<dbReference type="EMBL" id="FMYH01000001">
    <property type="protein sequence ID" value="SDB85812.1"/>
    <property type="molecule type" value="Genomic_DNA"/>
</dbReference>
<accession>A0A1G6GUX1</accession>
<reference evidence="1 2" key="1">
    <citation type="submission" date="2016-09" db="EMBL/GenBank/DDBJ databases">
        <authorList>
            <person name="Capua I."/>
            <person name="De Benedictis P."/>
            <person name="Joannis T."/>
            <person name="Lombin L.H."/>
            <person name="Cattoli G."/>
        </authorList>
    </citation>
    <scope>NUCLEOTIDE SEQUENCE [LARGE SCALE GENOMIC DNA]</scope>
    <source>
        <strain evidence="1 2">ISLP-3</strain>
    </source>
</reference>
<sequence>MAFDKSEVPSDIPRRDELQAVLESAARLQQIVPDAVLVGGTAAAAYAAHRLSFDHDHVVSDLVERFDIVLEALEREPDRITNRVVPGKVILGELGGIQAGVRQLRRRTPLETETCHLPGGRSVVVPTVAETLRVKGYLIVKRNQVRDYLDVAALADRYGIEWAAYWLAGIDEYYEDLVHDEGPVASQLVVQLADPHPKDVRTIRDLPRYKGLERRWQDWNATRAVLAQVAEAMAN</sequence>
<dbReference type="STRING" id="1814289.SAMN05216410_0496"/>
<dbReference type="Proteomes" id="UP000199039">
    <property type="component" value="Unassembled WGS sequence"/>
</dbReference>
<protein>
    <recommendedName>
        <fullName evidence="3">Nucleotidyl transferase AbiEii toxin, Type IV TA system</fullName>
    </recommendedName>
</protein>
<evidence type="ECO:0008006" key="3">
    <source>
        <dbReference type="Google" id="ProtNLM"/>
    </source>
</evidence>
<name>A0A1G6GUX1_9MICO</name>
<evidence type="ECO:0000313" key="2">
    <source>
        <dbReference type="Proteomes" id="UP000199039"/>
    </source>
</evidence>
<keyword evidence="2" id="KW-1185">Reference proteome</keyword>
<evidence type="ECO:0000313" key="1">
    <source>
        <dbReference type="EMBL" id="SDB85812.1"/>
    </source>
</evidence>
<proteinExistence type="predicted"/>
<gene>
    <name evidence="1" type="ORF">SAMN05216410_0496</name>
</gene>
<dbReference type="AlphaFoldDB" id="A0A1G6GUX1"/>
<organism evidence="1 2">
    <name type="scientific">Sanguibacter gelidistatuariae</name>
    <dbReference type="NCBI Taxonomy" id="1814289"/>
    <lineage>
        <taxon>Bacteria</taxon>
        <taxon>Bacillati</taxon>
        <taxon>Actinomycetota</taxon>
        <taxon>Actinomycetes</taxon>
        <taxon>Micrococcales</taxon>
        <taxon>Sanguibacteraceae</taxon>
        <taxon>Sanguibacter</taxon>
    </lineage>
</organism>